<gene>
    <name evidence="1" type="ORF">MCOR_27678</name>
</gene>
<keyword evidence="2" id="KW-1185">Reference proteome</keyword>
<sequence>MHDTGISGLKDYANTVMSLPLTSEGILGFQFDEKLREKTKRNKQLTECLPNLKKIGIPKKPAADFKSGATAKQNSTNKPRVPIHKFYRKYLRFCIQGKIYQFVTLCFGPSQALRMFTKIVTVIAENSECKASDISRRLVTCQCAEVGVHCQSRTIILDPSSVDNIHRSTFQFQKGNCVTNFRDTDQMRNINTQFNDRAQYNKGLFSSVGFDSILHRNDPKCTMRPIHLHLLHYWKLSSRDLFCEISFTLHLKRHLIWWLDRANTARGRTVHKLSANITITTDASKTGFNITLKVI</sequence>
<dbReference type="AlphaFoldDB" id="A0A6J8CBP3"/>
<evidence type="ECO:0000313" key="2">
    <source>
        <dbReference type="Proteomes" id="UP000507470"/>
    </source>
</evidence>
<reference evidence="1 2" key="1">
    <citation type="submission" date="2020-06" db="EMBL/GenBank/DDBJ databases">
        <authorList>
            <person name="Li R."/>
            <person name="Bekaert M."/>
        </authorList>
    </citation>
    <scope>NUCLEOTIDE SEQUENCE [LARGE SCALE GENOMIC DNA]</scope>
    <source>
        <strain evidence="2">wild</strain>
    </source>
</reference>
<dbReference type="PANTHER" id="PTHR33050">
    <property type="entry name" value="REVERSE TRANSCRIPTASE DOMAIN-CONTAINING PROTEIN"/>
    <property type="match status" value="1"/>
</dbReference>
<dbReference type="Proteomes" id="UP000507470">
    <property type="component" value="Unassembled WGS sequence"/>
</dbReference>
<accession>A0A6J8CBP3</accession>
<dbReference type="EMBL" id="CACVKT020005076">
    <property type="protein sequence ID" value="CAC5392766.1"/>
    <property type="molecule type" value="Genomic_DNA"/>
</dbReference>
<dbReference type="PANTHER" id="PTHR33050:SF7">
    <property type="entry name" value="RIBONUCLEASE H"/>
    <property type="match status" value="1"/>
</dbReference>
<protein>
    <submittedName>
        <fullName evidence="1">Uncharacterized protein</fullName>
    </submittedName>
</protein>
<name>A0A6J8CBP3_MYTCO</name>
<evidence type="ECO:0000313" key="1">
    <source>
        <dbReference type="EMBL" id="CAC5392766.1"/>
    </source>
</evidence>
<organism evidence="1 2">
    <name type="scientific">Mytilus coruscus</name>
    <name type="common">Sea mussel</name>
    <dbReference type="NCBI Taxonomy" id="42192"/>
    <lineage>
        <taxon>Eukaryota</taxon>
        <taxon>Metazoa</taxon>
        <taxon>Spiralia</taxon>
        <taxon>Lophotrochozoa</taxon>
        <taxon>Mollusca</taxon>
        <taxon>Bivalvia</taxon>
        <taxon>Autobranchia</taxon>
        <taxon>Pteriomorphia</taxon>
        <taxon>Mytilida</taxon>
        <taxon>Mytiloidea</taxon>
        <taxon>Mytilidae</taxon>
        <taxon>Mytilinae</taxon>
        <taxon>Mytilus</taxon>
    </lineage>
</organism>
<dbReference type="InterPro" id="IPR052055">
    <property type="entry name" value="Hepadnavirus_pol/RT"/>
</dbReference>
<proteinExistence type="predicted"/>